<proteinExistence type="predicted"/>
<gene>
    <name evidence="2" type="ORF">CGLO_15234</name>
</gene>
<accession>T0JZ92</accession>
<dbReference type="EMBL" id="AMYD01003627">
    <property type="protein sequence ID" value="EQB45838.1"/>
    <property type="molecule type" value="Genomic_DNA"/>
</dbReference>
<name>T0JZ92_COLGC</name>
<evidence type="ECO:0000256" key="1">
    <source>
        <dbReference type="SAM" id="MobiDB-lite"/>
    </source>
</evidence>
<sequence length="115" mass="12721">MSTQQMAAEEAGVQTDTSRPPAPDYPDDAVDEPQVGEDDTHGELDTFDIFSLIVNKMIGTGVYTAPASVYLMTEHKSLALGLWVIGFFYTILRCVNRETAAVAQQEHWCTIERPV</sequence>
<dbReference type="HOGENOM" id="CLU_2108837_0_0_1"/>
<evidence type="ECO:0000313" key="2">
    <source>
        <dbReference type="EMBL" id="EQB45838.1"/>
    </source>
</evidence>
<feature type="compositionally biased region" description="Acidic residues" evidence="1">
    <location>
        <begin position="25"/>
        <end position="37"/>
    </location>
</feature>
<evidence type="ECO:0000313" key="3">
    <source>
        <dbReference type="Proteomes" id="UP000015530"/>
    </source>
</evidence>
<comment type="caution">
    <text evidence="2">The sequence shown here is derived from an EMBL/GenBank/DDBJ whole genome shotgun (WGS) entry which is preliminary data.</text>
</comment>
<protein>
    <submittedName>
        <fullName evidence="2">Uncharacterized protein</fullName>
    </submittedName>
</protein>
<dbReference type="Proteomes" id="UP000015530">
    <property type="component" value="Unassembled WGS sequence"/>
</dbReference>
<dbReference type="AlphaFoldDB" id="T0JZ92"/>
<feature type="region of interest" description="Disordered" evidence="1">
    <location>
        <begin position="1"/>
        <end position="42"/>
    </location>
</feature>
<dbReference type="OrthoDB" id="5982228at2759"/>
<reference evidence="3" key="1">
    <citation type="journal article" date="2013" name="Mol. Plant Microbe Interact.">
        <title>Global aspects of pacC regulation of pathogenicity genes in Colletotrichum gloeosporioides as revealed by transcriptome analysis.</title>
        <authorList>
            <person name="Alkan N."/>
            <person name="Meng X."/>
            <person name="Friedlander G."/>
            <person name="Reuveni E."/>
            <person name="Sukno S."/>
            <person name="Sherman A."/>
            <person name="Thon M."/>
            <person name="Fluhr R."/>
            <person name="Prusky D."/>
        </authorList>
    </citation>
    <scope>NUCLEOTIDE SEQUENCE [LARGE SCALE GENOMIC DNA]</scope>
    <source>
        <strain evidence="3">Cg-14</strain>
    </source>
</reference>
<organism evidence="2 3">
    <name type="scientific">Colletotrichum gloeosporioides (strain Cg-14)</name>
    <name type="common">Anthracnose fungus</name>
    <name type="synonym">Glomerella cingulata</name>
    <dbReference type="NCBI Taxonomy" id="1237896"/>
    <lineage>
        <taxon>Eukaryota</taxon>
        <taxon>Fungi</taxon>
        <taxon>Dikarya</taxon>
        <taxon>Ascomycota</taxon>
        <taxon>Pezizomycotina</taxon>
        <taxon>Sordariomycetes</taxon>
        <taxon>Hypocreomycetidae</taxon>
        <taxon>Glomerellales</taxon>
        <taxon>Glomerellaceae</taxon>
        <taxon>Colletotrichum</taxon>
        <taxon>Colletotrichum gloeosporioides species complex</taxon>
    </lineage>
</organism>